<proteinExistence type="predicted"/>
<reference evidence="2" key="1">
    <citation type="journal article" date="2019" name="Int. J. Syst. Evol. Microbiol.">
        <title>The Global Catalogue of Microorganisms (GCM) 10K type strain sequencing project: providing services to taxonomists for standard genome sequencing and annotation.</title>
        <authorList>
            <consortium name="The Broad Institute Genomics Platform"/>
            <consortium name="The Broad Institute Genome Sequencing Center for Infectious Disease"/>
            <person name="Wu L."/>
            <person name="Ma J."/>
        </authorList>
    </citation>
    <scope>NUCLEOTIDE SEQUENCE [LARGE SCALE GENOMIC DNA]</scope>
    <source>
        <strain evidence="2">CCUG 48316</strain>
    </source>
</reference>
<sequence>MRQIARLVRHPAYRRNQIVSPMLLRHLPSDAGYAWHGEAVLLERLTKAKLDNQSIDHLIGSVQNEIARLRGPAGG</sequence>
<gene>
    <name evidence="1" type="ORF">ACFQE0_12585</name>
</gene>
<dbReference type="Proteomes" id="UP001596292">
    <property type="component" value="Unassembled WGS sequence"/>
</dbReference>
<protein>
    <submittedName>
        <fullName evidence="1">Uncharacterized protein</fullName>
    </submittedName>
</protein>
<name>A0ABW2BJQ0_9HYPH</name>
<evidence type="ECO:0000313" key="2">
    <source>
        <dbReference type="Proteomes" id="UP001596292"/>
    </source>
</evidence>
<dbReference type="RefSeq" id="WP_378970083.1">
    <property type="nucleotide sequence ID" value="NZ_JBHSWN010000001.1"/>
</dbReference>
<accession>A0ABW2BJQ0</accession>
<dbReference type="EMBL" id="JBHSWN010000001">
    <property type="protein sequence ID" value="MFC6790375.1"/>
    <property type="molecule type" value="Genomic_DNA"/>
</dbReference>
<evidence type="ECO:0000313" key="1">
    <source>
        <dbReference type="EMBL" id="MFC6790375.1"/>
    </source>
</evidence>
<keyword evidence="2" id="KW-1185">Reference proteome</keyword>
<organism evidence="1 2">
    <name type="scientific">Methylobacterium komagatae</name>
    <dbReference type="NCBI Taxonomy" id="374425"/>
    <lineage>
        <taxon>Bacteria</taxon>
        <taxon>Pseudomonadati</taxon>
        <taxon>Pseudomonadota</taxon>
        <taxon>Alphaproteobacteria</taxon>
        <taxon>Hyphomicrobiales</taxon>
        <taxon>Methylobacteriaceae</taxon>
        <taxon>Methylobacterium</taxon>
    </lineage>
</organism>
<comment type="caution">
    <text evidence="1">The sequence shown here is derived from an EMBL/GenBank/DDBJ whole genome shotgun (WGS) entry which is preliminary data.</text>
</comment>